<accession>A0A2A5RYA1</accession>
<dbReference type="EMBL" id="JXJX01000009">
    <property type="protein sequence ID" value="PCS06219.1"/>
    <property type="molecule type" value="Genomic_DNA"/>
</dbReference>
<organism evidence="1 2">
    <name type="scientific">Pseudolactococcus plantarum</name>
    <dbReference type="NCBI Taxonomy" id="1365"/>
    <lineage>
        <taxon>Bacteria</taxon>
        <taxon>Bacillati</taxon>
        <taxon>Bacillota</taxon>
        <taxon>Bacilli</taxon>
        <taxon>Lactobacillales</taxon>
        <taxon>Streptococcaceae</taxon>
        <taxon>Pseudolactococcus</taxon>
    </lineage>
</organism>
<sequence length="41" mass="4830">MNLNLKKGELENKLEKMFIDVLNNNPVVYIYYNLNDAILKS</sequence>
<dbReference type="AlphaFoldDB" id="A0A2A5RYA1"/>
<name>A0A2A5RYA1_9LACT</name>
<proteinExistence type="predicted"/>
<comment type="caution">
    <text evidence="1">The sequence shown here is derived from an EMBL/GenBank/DDBJ whole genome shotgun (WGS) entry which is preliminary data.</text>
</comment>
<evidence type="ECO:0000313" key="1">
    <source>
        <dbReference type="EMBL" id="PCS06219.1"/>
    </source>
</evidence>
<gene>
    <name evidence="1" type="ORF">RU87_GL001740</name>
</gene>
<protein>
    <submittedName>
        <fullName evidence="1">Uncharacterized protein</fullName>
    </submittedName>
</protein>
<dbReference type="Proteomes" id="UP000242246">
    <property type="component" value="Unassembled WGS sequence"/>
</dbReference>
<keyword evidence="2" id="KW-1185">Reference proteome</keyword>
<evidence type="ECO:0000313" key="2">
    <source>
        <dbReference type="Proteomes" id="UP000242246"/>
    </source>
</evidence>
<reference evidence="1 2" key="1">
    <citation type="submission" date="2014-12" db="EMBL/GenBank/DDBJ databases">
        <title>Draft genome sequences of 10 type strains of Lactococcus.</title>
        <authorList>
            <person name="Sun Z."/>
            <person name="Zhong Z."/>
            <person name="Liu W."/>
            <person name="Zhang W."/>
            <person name="Zhang H."/>
        </authorList>
    </citation>
    <scope>NUCLEOTIDE SEQUENCE [LARGE SCALE GENOMIC DNA]</scope>
    <source>
        <strain evidence="1 2">DSM 20686</strain>
    </source>
</reference>